<feature type="compositionally biased region" description="Basic and acidic residues" evidence="12">
    <location>
        <begin position="488"/>
        <end position="498"/>
    </location>
</feature>
<evidence type="ECO:0000256" key="1">
    <source>
        <dbReference type="ARBA" id="ARBA00004474"/>
    </source>
</evidence>
<feature type="repeat" description="Pumilio" evidence="11">
    <location>
        <begin position="1083"/>
        <end position="1118"/>
    </location>
</feature>
<feature type="repeat" description="Pumilio" evidence="11">
    <location>
        <begin position="1119"/>
        <end position="1155"/>
    </location>
</feature>
<keyword evidence="8" id="KW-0694">RNA-binding</keyword>
<feature type="region of interest" description="Disordered" evidence="12">
    <location>
        <begin position="931"/>
        <end position="955"/>
    </location>
</feature>
<feature type="repeat" description="Pumilio" evidence="11">
    <location>
        <begin position="1047"/>
        <end position="1082"/>
    </location>
</feature>
<dbReference type="InterPro" id="IPR006843">
    <property type="entry name" value="PAP/fibrillin_dom"/>
</dbReference>
<keyword evidence="9" id="KW-0809">Transit peptide</keyword>
<dbReference type="CDD" id="cd07920">
    <property type="entry name" value="Pumilio"/>
    <property type="match status" value="1"/>
</dbReference>
<reference evidence="14 15" key="1">
    <citation type="journal article" date="2021" name="Hortic Res">
        <title>The domestication of Cucurbita argyrosperma as revealed by the genome of its wild relative.</title>
        <authorList>
            <person name="Barrera-Redondo J."/>
            <person name="Sanchez-de la Vega G."/>
            <person name="Aguirre-Liguori J.A."/>
            <person name="Castellanos-Morales G."/>
            <person name="Gutierrez-Guerrero Y.T."/>
            <person name="Aguirre-Dugua X."/>
            <person name="Aguirre-Planter E."/>
            <person name="Tenaillon M.I."/>
            <person name="Lira-Saade R."/>
            <person name="Eguiarte L.E."/>
        </authorList>
    </citation>
    <scope>NUCLEOTIDE SEQUENCE [LARGE SCALE GENOMIC DNA]</scope>
    <source>
        <strain evidence="14">JBR-2021</strain>
    </source>
</reference>
<protein>
    <submittedName>
        <fullName evidence="14">Pumilio-like 5</fullName>
    </submittedName>
</protein>
<feature type="repeat" description="Pumilio" evidence="11">
    <location>
        <begin position="1192"/>
        <end position="1227"/>
    </location>
</feature>
<feature type="non-terminal residue" evidence="14">
    <location>
        <position position="1"/>
    </location>
</feature>
<dbReference type="GO" id="GO:0003729">
    <property type="term" value="F:mRNA binding"/>
    <property type="evidence" value="ECO:0007669"/>
    <property type="project" value="UniProtKB-ARBA"/>
</dbReference>
<feature type="region of interest" description="Disordered" evidence="12">
    <location>
        <begin position="600"/>
        <end position="676"/>
    </location>
</feature>
<keyword evidence="4" id="KW-0963">Cytoplasm</keyword>
<keyword evidence="15" id="KW-1185">Reference proteome</keyword>
<dbReference type="InterPro" id="IPR033712">
    <property type="entry name" value="Pumilio_RNA-bd"/>
</dbReference>
<evidence type="ECO:0000256" key="12">
    <source>
        <dbReference type="SAM" id="MobiDB-lite"/>
    </source>
</evidence>
<dbReference type="FunFam" id="1.25.10.10:FF:000004">
    <property type="entry name" value="Pumilio homolog 1 isoform 2"/>
    <property type="match status" value="1"/>
</dbReference>
<comment type="subcellular location">
    <subcellularLocation>
        <location evidence="2">Cytoplasm</location>
    </subcellularLocation>
    <subcellularLocation>
        <location evidence="1">Plastid</location>
    </subcellularLocation>
</comment>
<dbReference type="InterPro" id="IPR001313">
    <property type="entry name" value="Pumilio_RNA-bd_rpt"/>
</dbReference>
<feature type="repeat" description="Pumilio" evidence="11">
    <location>
        <begin position="1228"/>
        <end position="1269"/>
    </location>
</feature>
<feature type="region of interest" description="Disordered" evidence="12">
    <location>
        <begin position="482"/>
        <end position="501"/>
    </location>
</feature>
<comment type="function">
    <text evidence="10">Sequence-specific RNA-binding protein that regulates translation and mRNA stability by binding the 3'-UTR of target mRNAs. Binds the APUM-binding elements (APBEs) in the 3'-UTR mRNA sequence of CLV1, PNH, WUS and FAS2.</text>
</comment>
<organism evidence="14 15">
    <name type="scientific">Cucurbita argyrosperma subsp. sororia</name>
    <dbReference type="NCBI Taxonomy" id="37648"/>
    <lineage>
        <taxon>Eukaryota</taxon>
        <taxon>Viridiplantae</taxon>
        <taxon>Streptophyta</taxon>
        <taxon>Embryophyta</taxon>
        <taxon>Tracheophyta</taxon>
        <taxon>Spermatophyta</taxon>
        <taxon>Magnoliopsida</taxon>
        <taxon>eudicotyledons</taxon>
        <taxon>Gunneridae</taxon>
        <taxon>Pentapetalae</taxon>
        <taxon>rosids</taxon>
        <taxon>fabids</taxon>
        <taxon>Cucurbitales</taxon>
        <taxon>Cucurbitaceae</taxon>
        <taxon>Cucurbiteae</taxon>
        <taxon>Cucurbita</taxon>
    </lineage>
</organism>
<comment type="similarity">
    <text evidence="3">Belongs to the PAP/fibrillin family.</text>
</comment>
<evidence type="ECO:0000259" key="13">
    <source>
        <dbReference type="PROSITE" id="PS50303"/>
    </source>
</evidence>
<dbReference type="Pfam" id="PF00806">
    <property type="entry name" value="PUF"/>
    <property type="match status" value="8"/>
</dbReference>
<sequence length="1304" mass="144959">MFQCLATVVSQTSQTYNYGLETKKNDLLVAVQETQRGLVASSDQRCAIEDALVNVETYNMGLPIDLMKLDGTWRLQYTSAPDVLILLEAAARLPFFQIGQIFQKFECRDSSNEGIVRNVVRWSIPSLLEEQEGATLLVSAKFSVVSLRNIYLEFEEISVQNIKISEELQALIAPAILPRSFISLQILQFLRGFQARVPVRNSERRRSVGGLYYLSYLDGNMLLGRAVGGGGVFVFTRAQPLQARNASSLWMTRVANVSCYIHPIYQIFILCCETPQIFPSLPLFSFLSASAQLPIHFQLLALLPLILRWISYHFNSRMATESSTRIVDRMGDRNWPSTKDIAAFGSPFKNIASEELGSILERHNFHRNLSDSIPNRSGSAPPSMEGSFAAIGNLLTQQDTSLDTSLSTLCDALENSVSEEQLRSHPAYFEYYWSNVNLNPRLPPPLISRENRRLVRHIGGLGKNRRLSSADDTTNEFLHVSQGSLSTHQEETSEDRQPEQVSENFIEKHGAALPAQNKSFVTSHRKSLVDLIQEDFPRTPSPVYNQSLLGSTSTTEQAVESELDILASDVSSISISKVPEPNSCSPDVCLEPSNVITDPVGLIADDSPLKKSLNAEKSNRMRSPQQEGSRGKNASLENVSEKSGTIGHDIPKLESRAKASNVESNRNRLDHQSYGRNHPHIYLSKQQGFPCPAPDIQSQMVSQGISHLEIGLENHLHGQHNFSTADVRTVFHSSALAPPLYATAAAYVAPGNPFYHNYQPSGLFSPQFNAGGYALASTLFPPFMAGYPTHGAVPLPESSVSNFSGRTTGISTGESIPPVGDLQHTSKLYAQPGFVYPPFLDPIHVQYGQRPIEDTYSGSAHHGQLDSRSFNHMPIGSFVSQQNSNVAAYLADNKIHSPTNGSFSILSPRKGITGGNYGNPSNMSGIMQFSAPSLASPASPSSPGQRGSNSFDDSKRHSFLDELKSSNARKFELSDISGRIVEFSVDQHGSRFIQQKLEHCSPEDKASVFKEVLPHASKLITDVFGNYVIQKFFEHGTHEQRKELADQLAGQILPLSLQMYGCRVIQKALEVIELDQKTHLVRELDGHVMRCVRDQNGNHVIQKCIECVPSEEIGFIISSFEGQVATLSTHPYGCRVIQRILEHCSDEAQSQCIVDEILDSVYVLAQDQYGNYVIQHVLERGMRRERSQIISKLAGKFVRMSQHKYASNVVEKCLEHGDTTERELIIEEIMGQSEENDTLLAMMKDQFANYVVQKIIEICNDEQREILLNRIRGHLQALKKYTYGKHIVARLEQLLSEESQASAA</sequence>
<evidence type="ECO:0000313" key="14">
    <source>
        <dbReference type="EMBL" id="KAG6581758.1"/>
    </source>
</evidence>
<evidence type="ECO:0000256" key="11">
    <source>
        <dbReference type="PROSITE-ProRule" id="PRU00317"/>
    </source>
</evidence>
<evidence type="ECO:0000256" key="5">
    <source>
        <dbReference type="ARBA" id="ARBA00022640"/>
    </source>
</evidence>
<feature type="compositionally biased region" description="Low complexity" evidence="12">
    <location>
        <begin position="931"/>
        <end position="943"/>
    </location>
</feature>
<evidence type="ECO:0000256" key="7">
    <source>
        <dbReference type="ARBA" id="ARBA00022845"/>
    </source>
</evidence>
<feature type="repeat" description="Pumilio" evidence="11">
    <location>
        <begin position="1156"/>
        <end position="1191"/>
    </location>
</feature>
<evidence type="ECO:0000256" key="9">
    <source>
        <dbReference type="ARBA" id="ARBA00022946"/>
    </source>
</evidence>
<evidence type="ECO:0000256" key="2">
    <source>
        <dbReference type="ARBA" id="ARBA00004496"/>
    </source>
</evidence>
<dbReference type="SMART" id="SM00025">
    <property type="entry name" value="Pumilio"/>
    <property type="match status" value="8"/>
</dbReference>
<dbReference type="GO" id="GO:0006417">
    <property type="term" value="P:regulation of translation"/>
    <property type="evidence" value="ECO:0007669"/>
    <property type="project" value="UniProtKB-KW"/>
</dbReference>
<evidence type="ECO:0000256" key="8">
    <source>
        <dbReference type="ARBA" id="ARBA00022884"/>
    </source>
</evidence>
<feature type="domain" description="PUM-HD" evidence="13">
    <location>
        <begin position="955"/>
        <end position="1295"/>
    </location>
</feature>
<dbReference type="Proteomes" id="UP000685013">
    <property type="component" value="Chromosome 14"/>
</dbReference>
<gene>
    <name evidence="14" type="primary">APUM5</name>
    <name evidence="14" type="ORF">SDJN03_21760</name>
</gene>
<keyword evidence="5" id="KW-0934">Plastid</keyword>
<evidence type="ECO:0000256" key="6">
    <source>
        <dbReference type="ARBA" id="ARBA00022737"/>
    </source>
</evidence>
<keyword evidence="6" id="KW-0677">Repeat</keyword>
<evidence type="ECO:0000256" key="4">
    <source>
        <dbReference type="ARBA" id="ARBA00022490"/>
    </source>
</evidence>
<dbReference type="Pfam" id="PF04755">
    <property type="entry name" value="PAP_fibrillin"/>
    <property type="match status" value="1"/>
</dbReference>
<name>A0AAV6MKB9_9ROSI</name>
<evidence type="ECO:0000313" key="15">
    <source>
        <dbReference type="Proteomes" id="UP000685013"/>
    </source>
</evidence>
<dbReference type="PANTHER" id="PTHR12537">
    <property type="entry name" value="RNA BINDING PROTEIN PUMILIO-RELATED"/>
    <property type="match status" value="1"/>
</dbReference>
<feature type="repeat" description="Pumilio" evidence="11">
    <location>
        <begin position="1011"/>
        <end position="1046"/>
    </location>
</feature>
<keyword evidence="7" id="KW-0810">Translation regulation</keyword>
<evidence type="ECO:0000256" key="3">
    <source>
        <dbReference type="ARBA" id="ARBA00005845"/>
    </source>
</evidence>
<dbReference type="PROSITE" id="PS50302">
    <property type="entry name" value="PUM"/>
    <property type="match status" value="8"/>
</dbReference>
<proteinExistence type="inferred from homology"/>
<dbReference type="GO" id="GO:0009536">
    <property type="term" value="C:plastid"/>
    <property type="evidence" value="ECO:0007669"/>
    <property type="project" value="UniProtKB-SubCell"/>
</dbReference>
<dbReference type="PROSITE" id="PS50303">
    <property type="entry name" value="PUM_HD"/>
    <property type="match status" value="1"/>
</dbReference>
<dbReference type="PANTHER" id="PTHR12537:SF119">
    <property type="entry name" value="PUMILIO HOMOLOG 6, CHLOROPLASTIC"/>
    <property type="match status" value="1"/>
</dbReference>
<comment type="caution">
    <text evidence="14">The sequence shown here is derived from an EMBL/GenBank/DDBJ whole genome shotgun (WGS) entry which is preliminary data.</text>
</comment>
<evidence type="ECO:0000256" key="10">
    <source>
        <dbReference type="ARBA" id="ARBA00055193"/>
    </source>
</evidence>
<accession>A0AAV6MKB9</accession>
<feature type="repeat" description="Pumilio" evidence="11">
    <location>
        <begin position="975"/>
        <end position="1010"/>
    </location>
</feature>
<dbReference type="InterPro" id="IPR033133">
    <property type="entry name" value="PUM-HD"/>
</dbReference>
<dbReference type="EMBL" id="JAGKQH010000014">
    <property type="protein sequence ID" value="KAG6581758.1"/>
    <property type="molecule type" value="Genomic_DNA"/>
</dbReference>
<feature type="compositionally biased region" description="Basic and acidic residues" evidence="12">
    <location>
        <begin position="607"/>
        <end position="619"/>
    </location>
</feature>